<dbReference type="Gene3D" id="2.30.42.10">
    <property type="match status" value="1"/>
</dbReference>
<comment type="subcellular location">
    <subcellularLocation>
        <location evidence="1">Cell inner membrane</location>
    </subcellularLocation>
</comment>
<dbReference type="InterPro" id="IPR024961">
    <property type="entry name" value="T2SS_GspC_N"/>
</dbReference>
<organism evidence="11 12">
    <name type="scientific">Persicimonas caeni</name>
    <dbReference type="NCBI Taxonomy" id="2292766"/>
    <lineage>
        <taxon>Bacteria</taxon>
        <taxon>Deltaproteobacteria</taxon>
        <taxon>Bradymonadales</taxon>
        <taxon>Bradymonadaceae</taxon>
        <taxon>Persicimonas</taxon>
    </lineage>
</organism>
<evidence type="ECO:0000256" key="2">
    <source>
        <dbReference type="ARBA" id="ARBA00022448"/>
    </source>
</evidence>
<keyword evidence="3" id="KW-1003">Cell membrane</keyword>
<dbReference type="EMBL" id="CP041186">
    <property type="protein sequence ID" value="QDG50108.1"/>
    <property type="molecule type" value="Genomic_DNA"/>
</dbReference>
<evidence type="ECO:0000256" key="7">
    <source>
        <dbReference type="ARBA" id="ARBA00022989"/>
    </source>
</evidence>
<sequence length="341" mass="37621">MENFLRKYGWTVALALIAIGAFLLALMTNNIVASQLAPLTVPKLPDMSAKQADEPAKRQPTRRRGQNWDRTIASLCLFGCPDTTPKDECEGGCPDGQECQAGQCVPAEDQPPVDSDVPVLSDLNMKLMGAMVADNPEYSMALIRDDNSSETLVLSPGDLVTNGAELVEIRRDRVILKRNGRLEYIRMDKTIGGDPSATTASTLDRTPRPTPIKQPPRTRRASTRGSAGDSIKSVGRDKFEVDRNAINKQIEDKQDLARQGRVVPNYKNGKRDGLKLVGISPNSVYSKLGIQSGDVIHSVNGKEINTSQEAMELFERMRDSGDVTVEIERRGQKRKLNYNIR</sequence>
<evidence type="ECO:0000256" key="1">
    <source>
        <dbReference type="ARBA" id="ARBA00004533"/>
    </source>
</evidence>
<reference evidence="11 12" key="1">
    <citation type="submission" date="2019-06" db="EMBL/GenBank/DDBJ databases">
        <title>Persicimonas caeni gen. nov., sp. nov., a predatory bacterium isolated from solar saltern.</title>
        <authorList>
            <person name="Wang S."/>
        </authorList>
    </citation>
    <scope>NUCLEOTIDE SEQUENCE [LARGE SCALE GENOMIC DNA]</scope>
    <source>
        <strain evidence="11 12">YN101</strain>
    </source>
</reference>
<accession>A0A5B8Y6E9</accession>
<evidence type="ECO:0000256" key="9">
    <source>
        <dbReference type="SAM" id="MobiDB-lite"/>
    </source>
</evidence>
<evidence type="ECO:0000313" key="12">
    <source>
        <dbReference type="Proteomes" id="UP000315995"/>
    </source>
</evidence>
<evidence type="ECO:0000256" key="3">
    <source>
        <dbReference type="ARBA" id="ARBA00022475"/>
    </source>
</evidence>
<evidence type="ECO:0000259" key="10">
    <source>
        <dbReference type="SMART" id="SM00228"/>
    </source>
</evidence>
<evidence type="ECO:0000256" key="5">
    <source>
        <dbReference type="ARBA" id="ARBA00022692"/>
    </source>
</evidence>
<dbReference type="Pfam" id="PF13180">
    <property type="entry name" value="PDZ_2"/>
    <property type="match status" value="1"/>
</dbReference>
<dbReference type="InterPro" id="IPR036034">
    <property type="entry name" value="PDZ_sf"/>
</dbReference>
<evidence type="ECO:0000313" key="11">
    <source>
        <dbReference type="EMBL" id="QDG50108.1"/>
    </source>
</evidence>
<keyword evidence="7" id="KW-1133">Transmembrane helix</keyword>
<keyword evidence="12" id="KW-1185">Reference proteome</keyword>
<keyword evidence="4" id="KW-0997">Cell inner membrane</keyword>
<evidence type="ECO:0000256" key="4">
    <source>
        <dbReference type="ARBA" id="ARBA00022519"/>
    </source>
</evidence>
<keyword evidence="5" id="KW-0812">Transmembrane</keyword>
<dbReference type="OrthoDB" id="341285at2"/>
<dbReference type="GO" id="GO:0005886">
    <property type="term" value="C:plasma membrane"/>
    <property type="evidence" value="ECO:0007669"/>
    <property type="project" value="UniProtKB-SubCell"/>
</dbReference>
<keyword evidence="6" id="KW-0653">Protein transport</keyword>
<name>A0A4Y6PP47_PERCE</name>
<evidence type="ECO:0000256" key="8">
    <source>
        <dbReference type="ARBA" id="ARBA00023136"/>
    </source>
</evidence>
<feature type="domain" description="PDZ" evidence="10">
    <location>
        <begin position="227"/>
        <end position="331"/>
    </location>
</feature>
<dbReference type="Gene3D" id="2.30.30.830">
    <property type="match status" value="1"/>
</dbReference>
<dbReference type="SMART" id="SM00228">
    <property type="entry name" value="PDZ"/>
    <property type="match status" value="1"/>
</dbReference>
<proteinExistence type="predicted"/>
<dbReference type="SUPFAM" id="SSF50156">
    <property type="entry name" value="PDZ domain-like"/>
    <property type="match status" value="1"/>
</dbReference>
<feature type="region of interest" description="Disordered" evidence="9">
    <location>
        <begin position="192"/>
        <end position="232"/>
    </location>
</feature>
<protein>
    <submittedName>
        <fullName evidence="11">PDZ domain-containing protein</fullName>
    </submittedName>
</protein>
<dbReference type="Pfam" id="PF11356">
    <property type="entry name" value="T2SSC"/>
    <property type="match status" value="1"/>
</dbReference>
<dbReference type="Proteomes" id="UP000315995">
    <property type="component" value="Chromosome"/>
</dbReference>
<dbReference type="AlphaFoldDB" id="A0A4Y6PP47"/>
<accession>A0A4Y6PP47</accession>
<evidence type="ECO:0000256" key="6">
    <source>
        <dbReference type="ARBA" id="ARBA00022927"/>
    </source>
</evidence>
<gene>
    <name evidence="11" type="ORF">FIV42_04975</name>
</gene>
<dbReference type="RefSeq" id="WP_141196604.1">
    <property type="nucleotide sequence ID" value="NZ_CP041186.1"/>
</dbReference>
<keyword evidence="2" id="KW-0813">Transport</keyword>
<dbReference type="GO" id="GO:0015031">
    <property type="term" value="P:protein transport"/>
    <property type="evidence" value="ECO:0007669"/>
    <property type="project" value="UniProtKB-KW"/>
</dbReference>
<keyword evidence="8" id="KW-0472">Membrane</keyword>
<dbReference type="NCBIfam" id="NF041515">
    <property type="entry name" value="GspC_delta"/>
    <property type="match status" value="1"/>
</dbReference>
<dbReference type="InterPro" id="IPR001478">
    <property type="entry name" value="PDZ"/>
</dbReference>